<evidence type="ECO:0000313" key="1">
    <source>
        <dbReference type="EMBL" id="KKL21479.1"/>
    </source>
</evidence>
<proteinExistence type="predicted"/>
<protein>
    <submittedName>
        <fullName evidence="1">Uncharacterized protein</fullName>
    </submittedName>
</protein>
<name>A0A0F9BHY2_9ZZZZ</name>
<gene>
    <name evidence="1" type="ORF">LCGC14_2445050</name>
</gene>
<dbReference type="EMBL" id="LAZR01037715">
    <property type="protein sequence ID" value="KKL21479.1"/>
    <property type="molecule type" value="Genomic_DNA"/>
</dbReference>
<accession>A0A0F9BHY2</accession>
<sequence length="305" mass="35710">MSFQLIYYWIEKCDNCSKLFSIRKYNHKSSLPKFQLIRELETPTCSICEIKLCPECLKNDLFCPSDFERIISEGNLKKAVKSGKQKESERIRDYPIINLIYNIDELKEESSKLHHKMRDVYDTAKKLKKKAKKNKENFDSKRFIDSHDVIKEISKHFEAVPTIDNNLDMFSGQRNFDLEYIVAKIYSEPHHASTSEMISKMNIDTNSKSNAQIIENIILNSNLILEGEFLLGNTLTEKKIRKAVKKFRANLSTDEKPLLTHLNLISPICFLTNKSLYLIRYQKSETIRKKIGLEELNKVEFELKE</sequence>
<feature type="non-terminal residue" evidence="1">
    <location>
        <position position="305"/>
    </location>
</feature>
<organism evidence="1">
    <name type="scientific">marine sediment metagenome</name>
    <dbReference type="NCBI Taxonomy" id="412755"/>
    <lineage>
        <taxon>unclassified sequences</taxon>
        <taxon>metagenomes</taxon>
        <taxon>ecological metagenomes</taxon>
    </lineage>
</organism>
<comment type="caution">
    <text evidence="1">The sequence shown here is derived from an EMBL/GenBank/DDBJ whole genome shotgun (WGS) entry which is preliminary data.</text>
</comment>
<reference evidence="1" key="1">
    <citation type="journal article" date="2015" name="Nature">
        <title>Complex archaea that bridge the gap between prokaryotes and eukaryotes.</title>
        <authorList>
            <person name="Spang A."/>
            <person name="Saw J.H."/>
            <person name="Jorgensen S.L."/>
            <person name="Zaremba-Niedzwiedzka K."/>
            <person name="Martijn J."/>
            <person name="Lind A.E."/>
            <person name="van Eijk R."/>
            <person name="Schleper C."/>
            <person name="Guy L."/>
            <person name="Ettema T.J."/>
        </authorList>
    </citation>
    <scope>NUCLEOTIDE SEQUENCE</scope>
</reference>
<dbReference type="AlphaFoldDB" id="A0A0F9BHY2"/>